<name>A0A2K3JQV6_TRIPR</name>
<dbReference type="SUPFAM" id="SSF51735">
    <property type="entry name" value="NAD(P)-binding Rossmann-fold domains"/>
    <property type="match status" value="1"/>
</dbReference>
<dbReference type="InterPro" id="IPR002347">
    <property type="entry name" value="SDR_fam"/>
</dbReference>
<gene>
    <name evidence="4" type="ORF">L195_g058196</name>
</gene>
<organism evidence="4 5">
    <name type="scientific">Trifolium pratense</name>
    <name type="common">Red clover</name>
    <dbReference type="NCBI Taxonomy" id="57577"/>
    <lineage>
        <taxon>Eukaryota</taxon>
        <taxon>Viridiplantae</taxon>
        <taxon>Streptophyta</taxon>
        <taxon>Embryophyta</taxon>
        <taxon>Tracheophyta</taxon>
        <taxon>Spermatophyta</taxon>
        <taxon>Magnoliopsida</taxon>
        <taxon>eudicotyledons</taxon>
        <taxon>Gunneridae</taxon>
        <taxon>Pentapetalae</taxon>
        <taxon>rosids</taxon>
        <taxon>fabids</taxon>
        <taxon>Fabales</taxon>
        <taxon>Fabaceae</taxon>
        <taxon>Papilionoideae</taxon>
        <taxon>50 kb inversion clade</taxon>
        <taxon>NPAAA clade</taxon>
        <taxon>Hologalegina</taxon>
        <taxon>IRL clade</taxon>
        <taxon>Trifolieae</taxon>
        <taxon>Trifolium</taxon>
    </lineage>
</organism>
<proteinExistence type="inferred from homology"/>
<dbReference type="Gene3D" id="3.40.50.720">
    <property type="entry name" value="NAD(P)-binding Rossmann-like Domain"/>
    <property type="match status" value="1"/>
</dbReference>
<dbReference type="PANTHER" id="PTHR43490">
    <property type="entry name" value="(+)-NEOMENTHOL DEHYDROGENASE"/>
    <property type="match status" value="1"/>
</dbReference>
<dbReference type="Proteomes" id="UP000236291">
    <property type="component" value="Unassembled WGS sequence"/>
</dbReference>
<keyword evidence="3" id="KW-0560">Oxidoreductase</keyword>
<comment type="similarity">
    <text evidence="1">Belongs to the short-chain dehydrogenases/reductases (SDR) family.</text>
</comment>
<evidence type="ECO:0000256" key="3">
    <source>
        <dbReference type="ARBA" id="ARBA00023002"/>
    </source>
</evidence>
<dbReference type="AlphaFoldDB" id="A0A2K3JQV6"/>
<comment type="caution">
    <text evidence="4">The sequence shown here is derived from an EMBL/GenBank/DDBJ whole genome shotgun (WGS) entry which is preliminary data.</text>
</comment>
<dbReference type="PANTHER" id="PTHR43490:SF94">
    <property type="entry name" value="SHORT CHAIN DEHYDROGENASE_REDUCTASE"/>
    <property type="match status" value="1"/>
</dbReference>
<evidence type="ECO:0000256" key="2">
    <source>
        <dbReference type="ARBA" id="ARBA00022857"/>
    </source>
</evidence>
<dbReference type="STRING" id="57577.A0A2K3JQV6"/>
<evidence type="ECO:0000313" key="5">
    <source>
        <dbReference type="Proteomes" id="UP000236291"/>
    </source>
</evidence>
<evidence type="ECO:0000256" key="1">
    <source>
        <dbReference type="ARBA" id="ARBA00006484"/>
    </source>
</evidence>
<accession>A0A2K3JQV6</accession>
<evidence type="ECO:0000313" key="4">
    <source>
        <dbReference type="EMBL" id="PNX56417.1"/>
    </source>
</evidence>
<sequence length="77" mass="8514">MVVLTARNEKRGLDAVEKLKELGLSDFVVFHQLDVTDPTSVTSLAEFMKTQFGKLDILVNNAGVAGGILNRENLLRR</sequence>
<dbReference type="GO" id="GO:0016020">
    <property type="term" value="C:membrane"/>
    <property type="evidence" value="ECO:0007669"/>
    <property type="project" value="TreeGrafter"/>
</dbReference>
<keyword evidence="2" id="KW-0521">NADP</keyword>
<dbReference type="Pfam" id="PF00106">
    <property type="entry name" value="adh_short"/>
    <property type="match status" value="1"/>
</dbReference>
<reference evidence="4 5" key="1">
    <citation type="journal article" date="2014" name="Am. J. Bot.">
        <title>Genome assembly and annotation for red clover (Trifolium pratense; Fabaceae).</title>
        <authorList>
            <person name="Istvanek J."/>
            <person name="Jaros M."/>
            <person name="Krenek A."/>
            <person name="Repkova J."/>
        </authorList>
    </citation>
    <scope>NUCLEOTIDE SEQUENCE [LARGE SCALE GENOMIC DNA]</scope>
    <source>
        <strain evidence="5">cv. Tatra</strain>
        <tissue evidence="4">Young leaves</tissue>
    </source>
</reference>
<dbReference type="GO" id="GO:0016491">
    <property type="term" value="F:oxidoreductase activity"/>
    <property type="evidence" value="ECO:0007669"/>
    <property type="project" value="UniProtKB-KW"/>
</dbReference>
<feature type="non-terminal residue" evidence="4">
    <location>
        <position position="77"/>
    </location>
</feature>
<dbReference type="EMBL" id="ASHM01119479">
    <property type="protein sequence ID" value="PNX56417.1"/>
    <property type="molecule type" value="Genomic_DNA"/>
</dbReference>
<reference evidence="4 5" key="2">
    <citation type="journal article" date="2017" name="Front. Plant Sci.">
        <title>Gene Classification and Mining of Molecular Markers Useful in Red Clover (Trifolium pratense) Breeding.</title>
        <authorList>
            <person name="Istvanek J."/>
            <person name="Dluhosova J."/>
            <person name="Dluhos P."/>
            <person name="Patkova L."/>
            <person name="Nedelnik J."/>
            <person name="Repkova J."/>
        </authorList>
    </citation>
    <scope>NUCLEOTIDE SEQUENCE [LARGE SCALE GENOMIC DNA]</scope>
    <source>
        <strain evidence="5">cv. Tatra</strain>
        <tissue evidence="4">Young leaves</tissue>
    </source>
</reference>
<protein>
    <submittedName>
        <fullName evidence="4">(+)-neomenthol dehydrogenase</fullName>
    </submittedName>
</protein>
<dbReference type="InterPro" id="IPR036291">
    <property type="entry name" value="NAD(P)-bd_dom_sf"/>
</dbReference>